<reference evidence="6 7" key="1">
    <citation type="submission" date="2019-05" db="EMBL/GenBank/DDBJ databases">
        <title>Algicella ahnfeltiae gen. nov., sp. nov., a novel marine bacterium of the family Flavobacteriaceae isolated from a red alga.</title>
        <authorList>
            <person name="Nedashkovskaya O.I."/>
            <person name="Kukhlevskiy A.D."/>
            <person name="Kim S.-G."/>
            <person name="Zhukova N.V."/>
            <person name="Mikhailov V.V."/>
        </authorList>
    </citation>
    <scope>NUCLEOTIDE SEQUENCE [LARGE SCALE GENOMIC DNA]</scope>
    <source>
        <strain evidence="6 7">10Alg115</strain>
    </source>
</reference>
<accession>A0A5B7TU98</accession>
<evidence type="ECO:0000256" key="3">
    <source>
        <dbReference type="ARBA" id="ARBA00022679"/>
    </source>
</evidence>
<dbReference type="OrthoDB" id="7330654at2"/>
<keyword evidence="7" id="KW-1185">Reference proteome</keyword>
<dbReference type="RefSeq" id="WP_138949697.1">
    <property type="nucleotide sequence ID" value="NZ_CP040749.1"/>
</dbReference>
<evidence type="ECO:0000256" key="2">
    <source>
        <dbReference type="ARBA" id="ARBA00012882"/>
    </source>
</evidence>
<keyword evidence="5" id="KW-0046">Antibiotic resistance</keyword>
<evidence type="ECO:0000313" key="7">
    <source>
        <dbReference type="Proteomes" id="UP000306229"/>
    </source>
</evidence>
<dbReference type="SUPFAM" id="SSF110710">
    <property type="entry name" value="TTHA0583/YokD-like"/>
    <property type="match status" value="1"/>
</dbReference>
<organism evidence="6 7">
    <name type="scientific">Aureibaculum algae</name>
    <dbReference type="NCBI Taxonomy" id="2584122"/>
    <lineage>
        <taxon>Bacteria</taxon>
        <taxon>Pseudomonadati</taxon>
        <taxon>Bacteroidota</taxon>
        <taxon>Flavobacteriia</taxon>
        <taxon>Flavobacteriales</taxon>
        <taxon>Flavobacteriaceae</taxon>
        <taxon>Aureibaculum</taxon>
    </lineage>
</organism>
<dbReference type="Pfam" id="PF02522">
    <property type="entry name" value="Antibiotic_NAT"/>
    <property type="match status" value="1"/>
</dbReference>
<evidence type="ECO:0000256" key="4">
    <source>
        <dbReference type="ARBA" id="ARBA00023315"/>
    </source>
</evidence>
<dbReference type="InterPro" id="IPR028345">
    <property type="entry name" value="Antibiotic_NAT-like"/>
</dbReference>
<dbReference type="Proteomes" id="UP000306229">
    <property type="component" value="Chromosome"/>
</dbReference>
<comment type="catalytic activity">
    <reaction evidence="5">
        <text>a 2-deoxystreptamine antibiotic + acetyl-CoA = an N(3)-acetyl-2-deoxystreptamine antibiotic + CoA + H(+)</text>
        <dbReference type="Rhea" id="RHEA:12665"/>
        <dbReference type="ChEBI" id="CHEBI:15378"/>
        <dbReference type="ChEBI" id="CHEBI:57287"/>
        <dbReference type="ChEBI" id="CHEBI:57288"/>
        <dbReference type="ChEBI" id="CHEBI:57921"/>
        <dbReference type="ChEBI" id="CHEBI:77452"/>
        <dbReference type="EC" id="2.3.1.81"/>
    </reaction>
</comment>
<evidence type="ECO:0000313" key="6">
    <source>
        <dbReference type="EMBL" id="QCX38813.1"/>
    </source>
</evidence>
<evidence type="ECO:0000256" key="1">
    <source>
        <dbReference type="ARBA" id="ARBA00006383"/>
    </source>
</evidence>
<dbReference type="AlphaFoldDB" id="A0A5B7TU98"/>
<proteinExistence type="inferred from homology"/>
<name>A0A5B7TU98_9FLAO</name>
<gene>
    <name evidence="6" type="ORF">FF125_10345</name>
</gene>
<sequence>MQRYNSSHFYDAFLNIGLQKGDVVLVHNSLFSFGIPSDLTLKELSESIYEQLRKIIGDEGTIAVPTFNFDYCKGATFNSAKTPSKNMGVFSEYVRLLPESKRSKHPMQSISAVGPIADLITKGDPQSAFGENGAFDMLLQINAKIVLLGTDYNAASFIHLVEERNKVPYRYWKPFSAPYVINDNVQEQRSYKMYVRDLETNPILNMNFIEEILRDKKTLQKTQIGGGFIHSVKAMDYVSLADELIKKNPYCFVSNHKTEAN</sequence>
<evidence type="ECO:0000256" key="5">
    <source>
        <dbReference type="RuleBase" id="RU365031"/>
    </source>
</evidence>
<protein>
    <recommendedName>
        <fullName evidence="2 5">Aminoglycoside N(3)-acetyltransferase</fullName>
        <ecNumber evidence="5">2.3.1.-</ecNumber>
    </recommendedName>
</protein>
<dbReference type="InterPro" id="IPR003679">
    <property type="entry name" value="Amioglycoside_AcTrfase"/>
</dbReference>
<dbReference type="EMBL" id="CP040749">
    <property type="protein sequence ID" value="QCX38813.1"/>
    <property type="molecule type" value="Genomic_DNA"/>
</dbReference>
<dbReference type="KEGG" id="fbe:FF125_10345"/>
<dbReference type="PANTHER" id="PTHR11104:SF0">
    <property type="entry name" value="SPBETA PROPHAGE-DERIVED AMINOGLYCOSIDE N(3')-ACETYLTRANSFERASE-LIKE PROTEIN YOKD"/>
    <property type="match status" value="1"/>
</dbReference>
<keyword evidence="3 5" id="KW-0808">Transferase</keyword>
<dbReference type="EC" id="2.3.1.-" evidence="5"/>
<dbReference type="GO" id="GO:0046677">
    <property type="term" value="P:response to antibiotic"/>
    <property type="evidence" value="ECO:0007669"/>
    <property type="project" value="UniProtKB-KW"/>
</dbReference>
<comment type="similarity">
    <text evidence="1 5">Belongs to the antibiotic N-acetyltransferase family.</text>
</comment>
<dbReference type="GO" id="GO:0046353">
    <property type="term" value="F:aminoglycoside 3-N-acetyltransferase activity"/>
    <property type="evidence" value="ECO:0007669"/>
    <property type="project" value="UniProtKB-EC"/>
</dbReference>
<keyword evidence="4 5" id="KW-0012">Acyltransferase</keyword>
<dbReference type="PANTHER" id="PTHR11104">
    <property type="entry name" value="AMINOGLYCOSIDE N3-ACETYLTRANSFERASE"/>
    <property type="match status" value="1"/>
</dbReference>